<keyword evidence="8" id="KW-1185">Reference proteome</keyword>
<gene>
    <name evidence="6" type="primary">cof</name>
    <name evidence="7" type="ORF">HA48_05070</name>
</gene>
<organism evidence="7 8">
    <name type="scientific">Pantoea wallisii</name>
    <dbReference type="NCBI Taxonomy" id="1076551"/>
    <lineage>
        <taxon>Bacteria</taxon>
        <taxon>Pseudomonadati</taxon>
        <taxon>Pseudomonadota</taxon>
        <taxon>Gammaproteobacteria</taxon>
        <taxon>Enterobacterales</taxon>
        <taxon>Erwiniaceae</taxon>
        <taxon>Pantoea</taxon>
    </lineage>
</organism>
<dbReference type="GO" id="GO:0000287">
    <property type="term" value="F:magnesium ion binding"/>
    <property type="evidence" value="ECO:0007669"/>
    <property type="project" value="UniProtKB-UniRule"/>
</dbReference>
<evidence type="ECO:0000256" key="4">
    <source>
        <dbReference type="ARBA" id="ARBA00022842"/>
    </source>
</evidence>
<sequence length="273" mass="30447">MARLAAFDMDGTLLLPTHRLGQETLSSLHALHQRDVTLTFATGRHLMDMQAVRDQITLPAWLITGNGTRIHAPDGTRLYGCDLPSAVAEEVLHSHWQTPASIHIFNDEGWFTDKPLPGLLEAHAMSGFQYQLRDLRKMSAHDVTKVCFIAPHEMLQALRTELLQALGDRANICFSAWDCLEVLPVGCHKGSALARLCQHLSLTLADCMAFGDAMNDREMLERVGRGFIMGNAMHQLKASLPHLPVIGHCETQAVSHYLNHWMTTPHLDYSPEC</sequence>
<dbReference type="SFLD" id="SFLDG01140">
    <property type="entry name" value="C2.B:_Phosphomannomutase_and_P"/>
    <property type="match status" value="1"/>
</dbReference>
<dbReference type="EC" id="3.6.1.-" evidence="6"/>
<evidence type="ECO:0000313" key="7">
    <source>
        <dbReference type="EMBL" id="ORM74264.1"/>
    </source>
</evidence>
<dbReference type="InterPro" id="IPR006379">
    <property type="entry name" value="HAD-SF_hydro_IIB"/>
</dbReference>
<dbReference type="SFLD" id="SFLDS00003">
    <property type="entry name" value="Haloacid_Dehalogenase"/>
    <property type="match status" value="1"/>
</dbReference>
<keyword evidence="3 6" id="KW-0378">Hydrolase</keyword>
<dbReference type="NCBIfam" id="TIGR00099">
    <property type="entry name" value="Cof-subfamily"/>
    <property type="match status" value="1"/>
</dbReference>
<evidence type="ECO:0000256" key="1">
    <source>
        <dbReference type="ARBA" id="ARBA00001946"/>
    </source>
</evidence>
<dbReference type="HAMAP" id="MF_01847">
    <property type="entry name" value="HMP_PP_phosphat"/>
    <property type="match status" value="1"/>
</dbReference>
<name>A0A1X1DCC5_9GAMM</name>
<dbReference type="CDD" id="cd07516">
    <property type="entry name" value="HAD_Pase"/>
    <property type="match status" value="1"/>
</dbReference>
<dbReference type="Pfam" id="PF08282">
    <property type="entry name" value="Hydrolase_3"/>
    <property type="match status" value="1"/>
</dbReference>
<dbReference type="InterPro" id="IPR036412">
    <property type="entry name" value="HAD-like_sf"/>
</dbReference>
<evidence type="ECO:0000256" key="6">
    <source>
        <dbReference type="HAMAP-Rule" id="MF_01847"/>
    </source>
</evidence>
<dbReference type="STRING" id="1076551.HA48_05070"/>
<evidence type="ECO:0000313" key="8">
    <source>
        <dbReference type="Proteomes" id="UP000193104"/>
    </source>
</evidence>
<dbReference type="SUPFAM" id="SSF56784">
    <property type="entry name" value="HAD-like"/>
    <property type="match status" value="1"/>
</dbReference>
<dbReference type="InterPro" id="IPR023214">
    <property type="entry name" value="HAD_sf"/>
</dbReference>
<feature type="binding site" evidence="6">
    <location>
        <position position="212"/>
    </location>
    <ligand>
        <name>Mg(2+)</name>
        <dbReference type="ChEBI" id="CHEBI:18420"/>
    </ligand>
</feature>
<proteinExistence type="inferred from homology"/>
<comment type="caution">
    <text evidence="7">The sequence shown here is derived from an EMBL/GenBank/DDBJ whole genome shotgun (WGS) entry which is preliminary data.</text>
</comment>
<dbReference type="InterPro" id="IPR000150">
    <property type="entry name" value="Cof"/>
</dbReference>
<keyword evidence="2 6" id="KW-0479">Metal-binding</keyword>
<dbReference type="GO" id="GO:0002145">
    <property type="term" value="F:4-amino-5-hydroxymethyl-2-methylpyrimidine diphosphatase activity"/>
    <property type="evidence" value="ECO:0007669"/>
    <property type="project" value="RHEA"/>
</dbReference>
<dbReference type="Gene3D" id="3.30.1240.10">
    <property type="match status" value="1"/>
</dbReference>
<dbReference type="NCBIfam" id="TIGR01484">
    <property type="entry name" value="HAD-SF-IIB"/>
    <property type="match status" value="1"/>
</dbReference>
<dbReference type="PROSITE" id="PS01228">
    <property type="entry name" value="COF_1"/>
    <property type="match status" value="1"/>
</dbReference>
<dbReference type="PANTHER" id="PTHR47267:SF2">
    <property type="entry name" value="HMP-PP PHOSPHATASE"/>
    <property type="match status" value="1"/>
</dbReference>
<dbReference type="NCBIfam" id="NF011705">
    <property type="entry name" value="PRK15126.1"/>
    <property type="match status" value="1"/>
</dbReference>
<dbReference type="PROSITE" id="PS01229">
    <property type="entry name" value="COF_2"/>
    <property type="match status" value="1"/>
</dbReference>
<dbReference type="InterPro" id="IPR023938">
    <property type="entry name" value="HMP-PP_phosphatase"/>
</dbReference>
<comment type="cofactor">
    <cofactor evidence="1 6">
        <name>Mg(2+)</name>
        <dbReference type="ChEBI" id="CHEBI:18420"/>
    </cofactor>
</comment>
<evidence type="ECO:0000256" key="5">
    <source>
        <dbReference type="ARBA" id="ARBA00034778"/>
    </source>
</evidence>
<dbReference type="RefSeq" id="WP_128600073.1">
    <property type="nucleotide sequence ID" value="NZ_MLFS01000009.1"/>
</dbReference>
<dbReference type="OrthoDB" id="5498330at2"/>
<keyword evidence="4 6" id="KW-0460">Magnesium</keyword>
<comment type="similarity">
    <text evidence="5 6">Belongs to the HAD-like hydrolase superfamily. Cof family.</text>
</comment>
<dbReference type="GO" id="GO:0016791">
    <property type="term" value="F:phosphatase activity"/>
    <property type="evidence" value="ECO:0007669"/>
    <property type="project" value="UniProtKB-UniRule"/>
</dbReference>
<protein>
    <recommendedName>
        <fullName evidence="6">HMP-PP phosphatase</fullName>
        <ecNumber evidence="6">3.6.1.-</ecNumber>
    </recommendedName>
</protein>
<comment type="function">
    <text evidence="6">Catalyzes the hydrolysis of 4-amino-2-methyl-5-hydroxymethylpyrimidine pyrophosphate (HMP-PP) to 4-amino-2-methyl-5-hydroxymethylpyrimidine phosphate (HMP-P).</text>
</comment>
<dbReference type="Proteomes" id="UP000193104">
    <property type="component" value="Unassembled WGS sequence"/>
</dbReference>
<reference evidence="7 8" key="1">
    <citation type="journal article" date="2017" name="Antonie Van Leeuwenhoek">
        <title>Phylogenomic resolution of the bacterial genus Pantoea and its relationship with Erwinia and Tatumella.</title>
        <authorList>
            <person name="Palmer M."/>
            <person name="Steenkamp E.T."/>
            <person name="Coetzee M.P."/>
            <person name="Chan W.Y."/>
            <person name="van Zyl E."/>
            <person name="De Maayer P."/>
            <person name="Coutinho T.A."/>
            <person name="Blom J."/>
            <person name="Smits T.H."/>
            <person name="Duffy B."/>
            <person name="Venter S.N."/>
        </authorList>
    </citation>
    <scope>NUCLEOTIDE SEQUENCE [LARGE SCALE GENOMIC DNA]</scope>
    <source>
        <strain evidence="7 8">LMG 26277</strain>
    </source>
</reference>
<accession>A0A1X1DCC5</accession>
<feature type="binding site" evidence="6">
    <location>
        <position position="10"/>
    </location>
    <ligand>
        <name>Mg(2+)</name>
        <dbReference type="ChEBI" id="CHEBI:18420"/>
    </ligand>
</feature>
<feature type="active site" description="Nucleophile" evidence="6">
    <location>
        <position position="8"/>
    </location>
</feature>
<dbReference type="AlphaFoldDB" id="A0A1X1DCC5"/>
<dbReference type="EMBL" id="MLFS01000009">
    <property type="protein sequence ID" value="ORM74264.1"/>
    <property type="molecule type" value="Genomic_DNA"/>
</dbReference>
<dbReference type="PANTHER" id="PTHR47267">
    <property type="match status" value="1"/>
</dbReference>
<dbReference type="Gene3D" id="3.40.50.1000">
    <property type="entry name" value="HAD superfamily/HAD-like"/>
    <property type="match status" value="1"/>
</dbReference>
<evidence type="ECO:0000256" key="2">
    <source>
        <dbReference type="ARBA" id="ARBA00022723"/>
    </source>
</evidence>
<evidence type="ECO:0000256" key="3">
    <source>
        <dbReference type="ARBA" id="ARBA00022801"/>
    </source>
</evidence>
<comment type="catalytic activity">
    <reaction evidence="6">
        <text>4-amino-2-methyl-5-(diphosphooxymethyl)pyrimidine + H2O = 4-amino-2-methyl-5-(phosphooxymethyl)pyrimidine + phosphate + H(+)</text>
        <dbReference type="Rhea" id="RHEA:27914"/>
        <dbReference type="ChEBI" id="CHEBI:15377"/>
        <dbReference type="ChEBI" id="CHEBI:15378"/>
        <dbReference type="ChEBI" id="CHEBI:43474"/>
        <dbReference type="ChEBI" id="CHEBI:57841"/>
        <dbReference type="ChEBI" id="CHEBI:58354"/>
    </reaction>
</comment>
<feature type="binding site" evidence="6">
    <location>
        <position position="8"/>
    </location>
    <ligand>
        <name>Mg(2+)</name>
        <dbReference type="ChEBI" id="CHEBI:18420"/>
    </ligand>
</feature>